<evidence type="ECO:0000313" key="11">
    <source>
        <dbReference type="Proteomes" id="UP000031668"/>
    </source>
</evidence>
<protein>
    <submittedName>
        <fullName evidence="10">Basement membrane-specific heparan sulfate proteoglycan core protein</fullName>
    </submittedName>
</protein>
<evidence type="ECO:0000256" key="5">
    <source>
        <dbReference type="ARBA" id="ARBA00023136"/>
    </source>
</evidence>
<feature type="disulfide bond" evidence="9">
    <location>
        <begin position="85"/>
        <end position="103"/>
    </location>
</feature>
<evidence type="ECO:0000256" key="9">
    <source>
        <dbReference type="PROSITE-ProRule" id="PRU00124"/>
    </source>
</evidence>
<evidence type="ECO:0000256" key="1">
    <source>
        <dbReference type="ARBA" id="ARBA00004167"/>
    </source>
</evidence>
<dbReference type="PRINTS" id="PR00261">
    <property type="entry name" value="LDLRECEPTOR"/>
</dbReference>
<dbReference type="Pfam" id="PF00057">
    <property type="entry name" value="Ldl_recept_a"/>
    <property type="match status" value="2"/>
</dbReference>
<evidence type="ECO:0000313" key="10">
    <source>
        <dbReference type="EMBL" id="KII65115.1"/>
    </source>
</evidence>
<dbReference type="InterPro" id="IPR002172">
    <property type="entry name" value="LDrepeatLR_classA_rpt"/>
</dbReference>
<feature type="disulfide bond" evidence="9">
    <location>
        <begin position="46"/>
        <end position="64"/>
    </location>
</feature>
<reference evidence="10 11" key="1">
    <citation type="journal article" date="2014" name="Genome Biol. Evol.">
        <title>The genome of the myxosporean Thelohanellus kitauei shows adaptations to nutrient acquisition within its fish host.</title>
        <authorList>
            <person name="Yang Y."/>
            <person name="Xiong J."/>
            <person name="Zhou Z."/>
            <person name="Huo F."/>
            <person name="Miao W."/>
            <person name="Ran C."/>
            <person name="Liu Y."/>
            <person name="Zhang J."/>
            <person name="Feng J."/>
            <person name="Wang M."/>
            <person name="Wang M."/>
            <person name="Wang L."/>
            <person name="Yao B."/>
        </authorList>
    </citation>
    <scope>NUCLEOTIDE SEQUENCE [LARGE SCALE GENOMIC DNA]</scope>
    <source>
        <strain evidence="10">Wuqing</strain>
    </source>
</reference>
<keyword evidence="7" id="KW-0675">Receptor</keyword>
<evidence type="ECO:0000256" key="4">
    <source>
        <dbReference type="ARBA" id="ARBA00022989"/>
    </source>
</evidence>
<dbReference type="Proteomes" id="UP000031668">
    <property type="component" value="Unassembled WGS sequence"/>
</dbReference>
<gene>
    <name evidence="10" type="ORF">RF11_05645</name>
</gene>
<dbReference type="SUPFAM" id="SSF57424">
    <property type="entry name" value="LDL receptor-like module"/>
    <property type="match status" value="2"/>
</dbReference>
<dbReference type="CDD" id="cd00112">
    <property type="entry name" value="LDLa"/>
    <property type="match status" value="2"/>
</dbReference>
<comment type="subcellular location">
    <subcellularLocation>
        <location evidence="1">Membrane</location>
        <topology evidence="1">Single-pass membrane protein</topology>
    </subcellularLocation>
</comment>
<dbReference type="InterPro" id="IPR036055">
    <property type="entry name" value="LDL_receptor-like_sf"/>
</dbReference>
<dbReference type="GO" id="GO:0005886">
    <property type="term" value="C:plasma membrane"/>
    <property type="evidence" value="ECO:0007669"/>
    <property type="project" value="TreeGrafter"/>
</dbReference>
<dbReference type="GO" id="GO:0043235">
    <property type="term" value="C:receptor complex"/>
    <property type="evidence" value="ECO:0007669"/>
    <property type="project" value="TreeGrafter"/>
</dbReference>
<dbReference type="EMBL" id="JWZT01004013">
    <property type="protein sequence ID" value="KII65115.1"/>
    <property type="molecule type" value="Genomic_DNA"/>
</dbReference>
<feature type="disulfide bond" evidence="9">
    <location>
        <begin position="39"/>
        <end position="51"/>
    </location>
</feature>
<dbReference type="SMART" id="SM00192">
    <property type="entry name" value="LDLa"/>
    <property type="match status" value="2"/>
</dbReference>
<name>A0A0C2MLB2_THEKT</name>
<proteinExistence type="predicted"/>
<evidence type="ECO:0000256" key="7">
    <source>
        <dbReference type="ARBA" id="ARBA00023170"/>
    </source>
</evidence>
<dbReference type="PANTHER" id="PTHR22722">
    <property type="entry name" value="LOW-DENSITY LIPOPROTEIN RECEPTOR-RELATED PROTEIN 2-RELATED"/>
    <property type="match status" value="1"/>
</dbReference>
<feature type="disulfide bond" evidence="9">
    <location>
        <begin position="58"/>
        <end position="73"/>
    </location>
</feature>
<evidence type="ECO:0000256" key="8">
    <source>
        <dbReference type="ARBA" id="ARBA00023180"/>
    </source>
</evidence>
<accession>A0A0C2MLB2</accession>
<dbReference type="OMA" id="FECENGH"/>
<keyword evidence="6 9" id="KW-1015">Disulfide bond</keyword>
<evidence type="ECO:0000256" key="2">
    <source>
        <dbReference type="ARBA" id="ARBA00022692"/>
    </source>
</evidence>
<evidence type="ECO:0000256" key="3">
    <source>
        <dbReference type="ARBA" id="ARBA00022737"/>
    </source>
</evidence>
<dbReference type="OrthoDB" id="10063075at2759"/>
<dbReference type="InterPro" id="IPR023415">
    <property type="entry name" value="LDLR_class-A_CS"/>
</dbReference>
<keyword evidence="4" id="KW-1133">Transmembrane helix</keyword>
<keyword evidence="2" id="KW-0812">Transmembrane</keyword>
<organism evidence="10 11">
    <name type="scientific">Thelohanellus kitauei</name>
    <name type="common">Myxosporean</name>
    <dbReference type="NCBI Taxonomy" id="669202"/>
    <lineage>
        <taxon>Eukaryota</taxon>
        <taxon>Metazoa</taxon>
        <taxon>Cnidaria</taxon>
        <taxon>Myxozoa</taxon>
        <taxon>Myxosporea</taxon>
        <taxon>Bivalvulida</taxon>
        <taxon>Platysporina</taxon>
        <taxon>Myxobolidae</taxon>
        <taxon>Thelohanellus</taxon>
    </lineage>
</organism>
<dbReference type="PROSITE" id="PS01209">
    <property type="entry name" value="LDLRA_1"/>
    <property type="match status" value="2"/>
</dbReference>
<feature type="disulfide bond" evidence="9">
    <location>
        <begin position="97"/>
        <end position="112"/>
    </location>
</feature>
<keyword evidence="11" id="KW-1185">Reference proteome</keyword>
<comment type="caution">
    <text evidence="10">The sequence shown here is derived from an EMBL/GenBank/DDBJ whole genome shotgun (WGS) entry which is preliminary data.</text>
</comment>
<dbReference type="AlphaFoldDB" id="A0A0C2MLB2"/>
<sequence length="127" mass="14697">MIAYMKEGYVMDKMIALIRKMNGSANIVNFYLIKDNTRCIRGQFECENGHCVDDKLVCNKNDDCGDGSDEFDCQGIDCTYKASQCDNKQCIWLQYRCDGTFDCDDWSDERNCITIYNLKAMDDFSIH</sequence>
<dbReference type="InterPro" id="IPR051221">
    <property type="entry name" value="LDLR-related"/>
</dbReference>
<feature type="disulfide bond" evidence="9">
    <location>
        <begin position="78"/>
        <end position="90"/>
    </location>
</feature>
<evidence type="ECO:0000256" key="6">
    <source>
        <dbReference type="ARBA" id="ARBA00023157"/>
    </source>
</evidence>
<dbReference type="PROSITE" id="PS50068">
    <property type="entry name" value="LDLRA_2"/>
    <property type="match status" value="2"/>
</dbReference>
<dbReference type="Gene3D" id="4.10.400.10">
    <property type="entry name" value="Low-density Lipoprotein Receptor"/>
    <property type="match status" value="2"/>
</dbReference>
<keyword evidence="5" id="KW-0472">Membrane</keyword>
<keyword evidence="8" id="KW-0325">Glycoprotein</keyword>
<keyword evidence="3" id="KW-0677">Repeat</keyword>